<keyword evidence="6" id="KW-1185">Reference proteome</keyword>
<dbReference type="GO" id="GO:0046983">
    <property type="term" value="F:protein dimerization activity"/>
    <property type="evidence" value="ECO:0007669"/>
    <property type="project" value="InterPro"/>
</dbReference>
<dbReference type="SUPFAM" id="SSF47459">
    <property type="entry name" value="HLH, helix-loop-helix DNA-binding domain"/>
    <property type="match status" value="1"/>
</dbReference>
<protein>
    <recommendedName>
        <fullName evidence="7">BHLH domain-containing protein</fullName>
    </recommendedName>
</protein>
<reference evidence="5" key="1">
    <citation type="journal article" date="2016" name="Nat. Genet.">
        <title>A high-quality carrot genome assembly provides new insights into carotenoid accumulation and asterid genome evolution.</title>
        <authorList>
            <person name="Iorizzo M."/>
            <person name="Ellison S."/>
            <person name="Senalik D."/>
            <person name="Zeng P."/>
            <person name="Satapoomin P."/>
            <person name="Huang J."/>
            <person name="Bowman M."/>
            <person name="Iovene M."/>
            <person name="Sanseverino W."/>
            <person name="Cavagnaro P."/>
            <person name="Yildiz M."/>
            <person name="Macko-Podgorni A."/>
            <person name="Moranska E."/>
            <person name="Grzebelus E."/>
            <person name="Grzebelus D."/>
            <person name="Ashrafi H."/>
            <person name="Zheng Z."/>
            <person name="Cheng S."/>
            <person name="Spooner D."/>
            <person name="Van Deynze A."/>
            <person name="Simon P."/>
        </authorList>
    </citation>
    <scope>NUCLEOTIDE SEQUENCE</scope>
    <source>
        <tissue evidence="5">Leaf</tissue>
    </source>
</reference>
<accession>A0AAF0XNZ0</accession>
<gene>
    <name evidence="5" type="ORF">DCAR_0729996</name>
</gene>
<keyword evidence="4" id="KW-0539">Nucleus</keyword>
<evidence type="ECO:0000256" key="2">
    <source>
        <dbReference type="ARBA" id="ARBA00023015"/>
    </source>
</evidence>
<keyword evidence="2" id="KW-0805">Transcription regulation</keyword>
<dbReference type="EMBL" id="CP093349">
    <property type="protein sequence ID" value="WOH10527.1"/>
    <property type="molecule type" value="Genomic_DNA"/>
</dbReference>
<dbReference type="GO" id="GO:0005634">
    <property type="term" value="C:nucleus"/>
    <property type="evidence" value="ECO:0007669"/>
    <property type="project" value="UniProtKB-SubCell"/>
</dbReference>
<evidence type="ECO:0000313" key="5">
    <source>
        <dbReference type="EMBL" id="WOH10527.1"/>
    </source>
</evidence>
<comment type="subcellular location">
    <subcellularLocation>
        <location evidence="1">Nucleus</location>
    </subcellularLocation>
</comment>
<dbReference type="InterPro" id="IPR036638">
    <property type="entry name" value="HLH_DNA-bd_sf"/>
</dbReference>
<evidence type="ECO:0000256" key="4">
    <source>
        <dbReference type="ARBA" id="ARBA00023242"/>
    </source>
</evidence>
<evidence type="ECO:0000313" key="6">
    <source>
        <dbReference type="Proteomes" id="UP000077755"/>
    </source>
</evidence>
<evidence type="ECO:0000256" key="3">
    <source>
        <dbReference type="ARBA" id="ARBA00023163"/>
    </source>
</evidence>
<name>A0AAF0XNZ0_DAUCS</name>
<sequence>MAPSRLQVVAKKHSTRGVKNINLERKMKRLQTVVPGGDKLDSDEEILLHTAEYIVSMKLQLMVLKKALLLLQNDL</sequence>
<organism evidence="5 6">
    <name type="scientific">Daucus carota subsp. sativus</name>
    <name type="common">Carrot</name>
    <dbReference type="NCBI Taxonomy" id="79200"/>
    <lineage>
        <taxon>Eukaryota</taxon>
        <taxon>Viridiplantae</taxon>
        <taxon>Streptophyta</taxon>
        <taxon>Embryophyta</taxon>
        <taxon>Tracheophyta</taxon>
        <taxon>Spermatophyta</taxon>
        <taxon>Magnoliopsida</taxon>
        <taxon>eudicotyledons</taxon>
        <taxon>Gunneridae</taxon>
        <taxon>Pentapetalae</taxon>
        <taxon>asterids</taxon>
        <taxon>campanulids</taxon>
        <taxon>Apiales</taxon>
        <taxon>Apiaceae</taxon>
        <taxon>Apioideae</taxon>
        <taxon>Scandiceae</taxon>
        <taxon>Daucinae</taxon>
        <taxon>Daucus</taxon>
        <taxon>Daucus sect. Daucus</taxon>
    </lineage>
</organism>
<keyword evidence="3" id="KW-0804">Transcription</keyword>
<evidence type="ECO:0008006" key="7">
    <source>
        <dbReference type="Google" id="ProtNLM"/>
    </source>
</evidence>
<reference evidence="5" key="2">
    <citation type="submission" date="2022-03" db="EMBL/GenBank/DDBJ databases">
        <title>Draft title - Genomic analysis of global carrot germplasm unveils the trajectory of domestication and the origin of high carotenoid orange carrot.</title>
        <authorList>
            <person name="Iorizzo M."/>
            <person name="Ellison S."/>
            <person name="Senalik D."/>
            <person name="Macko-Podgorni A."/>
            <person name="Grzebelus D."/>
            <person name="Bostan H."/>
            <person name="Rolling W."/>
            <person name="Curaba J."/>
            <person name="Simon P."/>
        </authorList>
    </citation>
    <scope>NUCLEOTIDE SEQUENCE</scope>
    <source>
        <tissue evidence="5">Leaf</tissue>
    </source>
</reference>
<dbReference type="AlphaFoldDB" id="A0AAF0XNZ0"/>
<dbReference type="Proteomes" id="UP000077755">
    <property type="component" value="Chromosome 7"/>
</dbReference>
<proteinExistence type="predicted"/>
<evidence type="ECO:0000256" key="1">
    <source>
        <dbReference type="ARBA" id="ARBA00004123"/>
    </source>
</evidence>